<dbReference type="Pfam" id="PF14378">
    <property type="entry name" value="PAP2_3"/>
    <property type="match status" value="1"/>
</dbReference>
<dbReference type="PANTHER" id="PTHR31310:SF8">
    <property type="entry name" value="INOSITOLPHOSPHOTRANSFERASE 1"/>
    <property type="match status" value="1"/>
</dbReference>
<evidence type="ECO:0000259" key="6">
    <source>
        <dbReference type="Pfam" id="PF14378"/>
    </source>
</evidence>
<keyword evidence="2 5" id="KW-0812">Transmembrane</keyword>
<dbReference type="GO" id="GO:0070916">
    <property type="term" value="C:inositol phosphoceramide synthase complex"/>
    <property type="evidence" value="ECO:0007669"/>
    <property type="project" value="TreeGrafter"/>
</dbReference>
<dbReference type="GO" id="GO:0030148">
    <property type="term" value="P:sphingolipid biosynthetic process"/>
    <property type="evidence" value="ECO:0007669"/>
    <property type="project" value="TreeGrafter"/>
</dbReference>
<protein>
    <recommendedName>
        <fullName evidence="6">Inositolphosphotransferase Aur1/Ipt1 domain-containing protein</fullName>
    </recommendedName>
</protein>
<dbReference type="InterPro" id="IPR052185">
    <property type="entry name" value="IPC_Synthase-Related"/>
</dbReference>
<organism evidence="7 8">
    <name type="scientific">Candida theae</name>
    <dbReference type="NCBI Taxonomy" id="1198502"/>
    <lineage>
        <taxon>Eukaryota</taxon>
        <taxon>Fungi</taxon>
        <taxon>Dikarya</taxon>
        <taxon>Ascomycota</taxon>
        <taxon>Saccharomycotina</taxon>
        <taxon>Pichiomycetes</taxon>
        <taxon>Debaryomycetaceae</taxon>
        <taxon>Candida/Lodderomyces clade</taxon>
        <taxon>Candida</taxon>
    </lineage>
</organism>
<evidence type="ECO:0000256" key="1">
    <source>
        <dbReference type="ARBA" id="ARBA00004141"/>
    </source>
</evidence>
<sequence>MLCTLVSLSINNLPRPDQIFFKFLYRFDAYFFDIGKQPIGSITGLLLTWLGAYIINCLYCSNEEEDLLASPILPESQNYSFKLKPLQVSSILLQNGDSGMASASASSRASMSTAESSTLSPASELNMFSEEEDRFEWSTSSEHYPFKLLHTDTNEDVINKWWRRAPAILLCSSWIVLNILYALKQPVYKTKNIIAWIFHVPVHFLVPPMIGTWLYIWHAPGALKLFVFSSGLQNVALLCTYLVFPNATPTFIKLYGDNKVPTFDMVYTDGQAAQDKKFSLFYHKAVYYATPLKFASFPSLHSAFACLKSVDESRLEV</sequence>
<keyword evidence="4 5" id="KW-0472">Membrane</keyword>
<keyword evidence="8" id="KW-1185">Reference proteome</keyword>
<dbReference type="EMBL" id="JAIHNG010000119">
    <property type="protein sequence ID" value="KAI5958088.1"/>
    <property type="molecule type" value="Genomic_DNA"/>
</dbReference>
<dbReference type="GO" id="GO:0006676">
    <property type="term" value="P:mannosyl diphosphorylinositol ceramide metabolic process"/>
    <property type="evidence" value="ECO:0007669"/>
    <property type="project" value="TreeGrafter"/>
</dbReference>
<evidence type="ECO:0000256" key="2">
    <source>
        <dbReference type="ARBA" id="ARBA00022692"/>
    </source>
</evidence>
<evidence type="ECO:0000256" key="3">
    <source>
        <dbReference type="ARBA" id="ARBA00022989"/>
    </source>
</evidence>
<dbReference type="InterPro" id="IPR026841">
    <property type="entry name" value="Aur1/Ipt1"/>
</dbReference>
<dbReference type="GO" id="GO:0016020">
    <property type="term" value="C:membrane"/>
    <property type="evidence" value="ECO:0007669"/>
    <property type="project" value="UniProtKB-SubCell"/>
</dbReference>
<evidence type="ECO:0000313" key="7">
    <source>
        <dbReference type="EMBL" id="KAI5958088.1"/>
    </source>
</evidence>
<feature type="transmembrane region" description="Helical" evidence="5">
    <location>
        <begin position="193"/>
        <end position="216"/>
    </location>
</feature>
<comment type="caution">
    <text evidence="7">The sequence shown here is derived from an EMBL/GenBank/DDBJ whole genome shotgun (WGS) entry which is preliminary data.</text>
</comment>
<comment type="subcellular location">
    <subcellularLocation>
        <location evidence="1">Membrane</location>
        <topology evidence="1">Multi-pass membrane protein</topology>
    </subcellularLocation>
</comment>
<evidence type="ECO:0000313" key="8">
    <source>
        <dbReference type="Proteomes" id="UP001204833"/>
    </source>
</evidence>
<dbReference type="RefSeq" id="XP_051608723.1">
    <property type="nucleotide sequence ID" value="XM_051752257.1"/>
</dbReference>
<feature type="transmembrane region" description="Helical" evidence="5">
    <location>
        <begin position="161"/>
        <end position="181"/>
    </location>
</feature>
<feature type="domain" description="Inositolphosphotransferase Aur1/Ipt1" evidence="6">
    <location>
        <begin position="174"/>
        <end position="307"/>
    </location>
</feature>
<evidence type="ECO:0000256" key="5">
    <source>
        <dbReference type="SAM" id="Phobius"/>
    </source>
</evidence>
<feature type="transmembrane region" description="Helical" evidence="5">
    <location>
        <begin position="222"/>
        <end position="244"/>
    </location>
</feature>
<dbReference type="PANTHER" id="PTHR31310">
    <property type="match status" value="1"/>
</dbReference>
<evidence type="ECO:0000256" key="4">
    <source>
        <dbReference type="ARBA" id="ARBA00023136"/>
    </source>
</evidence>
<reference evidence="7 8" key="1">
    <citation type="journal article" date="2022" name="DNA Res.">
        <title>Genome analysis of five recently described species of the CUG-Ser clade uncovers Candida theae as a new hybrid lineage with pathogenic potential in the Candida parapsilosis species complex.</title>
        <authorList>
            <person name="Mixao V."/>
            <person name="Del Olmo V."/>
            <person name="Hegedusova E."/>
            <person name="Saus E."/>
            <person name="Pryszcz L."/>
            <person name="Cillingova A."/>
            <person name="Nosek J."/>
            <person name="Gabaldon T."/>
        </authorList>
    </citation>
    <scope>NUCLEOTIDE SEQUENCE [LARGE SCALE GENOMIC DNA]</scope>
    <source>
        <strain evidence="7 8">CBS 12239</strain>
    </source>
</reference>
<gene>
    <name evidence="7" type="ORF">KGF57_002896</name>
</gene>
<accession>A0AAD5BEC5</accession>
<name>A0AAD5BEC5_9ASCO</name>
<keyword evidence="3 5" id="KW-1133">Transmembrane helix</keyword>
<dbReference type="GeneID" id="76150955"/>
<dbReference type="Proteomes" id="UP001204833">
    <property type="component" value="Unassembled WGS sequence"/>
</dbReference>
<dbReference type="AlphaFoldDB" id="A0AAD5BEC5"/>
<proteinExistence type="predicted"/>